<dbReference type="Gene3D" id="3.90.1530.30">
    <property type="match status" value="1"/>
</dbReference>
<dbReference type="GO" id="GO:0007059">
    <property type="term" value="P:chromosome segregation"/>
    <property type="evidence" value="ECO:0007669"/>
    <property type="project" value="UniProtKB-KW"/>
</dbReference>
<evidence type="ECO:0000313" key="5">
    <source>
        <dbReference type="EMBL" id="CVK35498.1"/>
    </source>
</evidence>
<dbReference type="InterPro" id="IPR003115">
    <property type="entry name" value="ParB_N"/>
</dbReference>
<dbReference type="NCBIfam" id="TIGR00180">
    <property type="entry name" value="parB_part"/>
    <property type="match status" value="1"/>
</dbReference>
<evidence type="ECO:0000256" key="3">
    <source>
        <dbReference type="SAM" id="MobiDB-lite"/>
    </source>
</evidence>
<protein>
    <submittedName>
        <fullName evidence="5">Putative chromosome 1-partitioning protein parB probable chromosome I-partitioning protein parB</fullName>
    </submittedName>
</protein>
<feature type="compositionally biased region" description="Low complexity" evidence="3">
    <location>
        <begin position="548"/>
        <end position="559"/>
    </location>
</feature>
<organism evidence="5">
    <name type="scientific">biofilter metagenome</name>
    <dbReference type="NCBI Taxonomy" id="1070537"/>
    <lineage>
        <taxon>unclassified sequences</taxon>
        <taxon>metagenomes</taxon>
        <taxon>ecological metagenomes</taxon>
    </lineage>
</organism>
<dbReference type="Pfam" id="PF17762">
    <property type="entry name" value="HTH_ParB"/>
    <property type="match status" value="1"/>
</dbReference>
<feature type="compositionally biased region" description="Basic and acidic residues" evidence="3">
    <location>
        <begin position="560"/>
        <end position="574"/>
    </location>
</feature>
<keyword evidence="5" id="KW-0614">Plasmid</keyword>
<dbReference type="InterPro" id="IPR050336">
    <property type="entry name" value="Chromosome_partition/occlusion"/>
</dbReference>
<dbReference type="CDD" id="cd16393">
    <property type="entry name" value="SPO0J_N"/>
    <property type="match status" value="1"/>
</dbReference>
<dbReference type="Pfam" id="PF02195">
    <property type="entry name" value="ParB_N"/>
    <property type="match status" value="1"/>
</dbReference>
<dbReference type="InterPro" id="IPR041468">
    <property type="entry name" value="HTH_ParB/Spo0J"/>
</dbReference>
<feature type="domain" description="ParB-like N-terminal" evidence="4">
    <location>
        <begin position="7"/>
        <end position="106"/>
    </location>
</feature>
<gene>
    <name evidence="5" type="ORF">MCM2015_pMC2_6</name>
</gene>
<geneLocation type="plasmid" evidence="5">
    <name>pMC2</name>
</geneLocation>
<evidence type="ECO:0000256" key="1">
    <source>
        <dbReference type="ARBA" id="ARBA00006295"/>
    </source>
</evidence>
<dbReference type="SUPFAM" id="SSF110849">
    <property type="entry name" value="ParB/Sulfiredoxin"/>
    <property type="match status" value="1"/>
</dbReference>
<dbReference type="EMBL" id="LT158602">
    <property type="protein sequence ID" value="CVK35498.1"/>
    <property type="molecule type" value="Genomic_DNA"/>
</dbReference>
<dbReference type="InterPro" id="IPR004437">
    <property type="entry name" value="ParB/RepB/Spo0J"/>
</dbReference>
<feature type="region of interest" description="Disordered" evidence="3">
    <location>
        <begin position="535"/>
        <end position="630"/>
    </location>
</feature>
<dbReference type="GO" id="GO:0005694">
    <property type="term" value="C:chromosome"/>
    <property type="evidence" value="ECO:0007669"/>
    <property type="project" value="TreeGrafter"/>
</dbReference>
<reference evidence="5" key="1">
    <citation type="journal article" date="2016" name="Sci. Rep.">
        <title>Genomics of high molecular weight plasmids isolated from an on-farm biopurification system.</title>
        <authorList>
            <person name="Martini M.C."/>
            <person name="Wibberg D."/>
            <person name="Lozano M."/>
            <person name="Torres Tejerizo G."/>
            <person name="Albicoro F.J."/>
            <person name="Jaenicke S."/>
            <person name="van Elsas J.D."/>
            <person name="Petroni A."/>
            <person name="Garcillan-Barcia M.P."/>
            <person name="de la Cruz F."/>
            <person name="Schluter A."/>
            <person name="Puhler A."/>
            <person name="Pistorio M."/>
            <person name="Lagares A."/>
            <person name="Del Papa M.F."/>
        </authorList>
    </citation>
    <scope>NUCLEOTIDE SEQUENCE</scope>
    <source>
        <plasmid evidence="5">pMC2</plasmid>
    </source>
</reference>
<dbReference type="PANTHER" id="PTHR33375">
    <property type="entry name" value="CHROMOSOME-PARTITIONING PROTEIN PARB-RELATED"/>
    <property type="match status" value="1"/>
</dbReference>
<dbReference type="AlphaFoldDB" id="A0A1A7GDP3"/>
<dbReference type="FunFam" id="1.10.10.2830:FF:000001">
    <property type="entry name" value="Chromosome partitioning protein ParB"/>
    <property type="match status" value="1"/>
</dbReference>
<name>A0A1A7GDP3_9ZZZZ</name>
<dbReference type="SUPFAM" id="SSF109709">
    <property type="entry name" value="KorB DNA-binding domain-like"/>
    <property type="match status" value="1"/>
</dbReference>
<dbReference type="SMART" id="SM00470">
    <property type="entry name" value="ParB"/>
    <property type="match status" value="1"/>
</dbReference>
<proteinExistence type="inferred from homology"/>
<evidence type="ECO:0000256" key="2">
    <source>
        <dbReference type="ARBA" id="ARBA00022829"/>
    </source>
</evidence>
<comment type="similarity">
    <text evidence="1">Belongs to the ParB family.</text>
</comment>
<dbReference type="InterPro" id="IPR036086">
    <property type="entry name" value="ParB/Sulfiredoxin_sf"/>
</dbReference>
<keyword evidence="2" id="KW-0159">Chromosome partition</keyword>
<feature type="compositionally biased region" description="Low complexity" evidence="3">
    <location>
        <begin position="613"/>
        <end position="630"/>
    </location>
</feature>
<dbReference type="GO" id="GO:0003677">
    <property type="term" value="F:DNA binding"/>
    <property type="evidence" value="ECO:0007669"/>
    <property type="project" value="InterPro"/>
</dbReference>
<evidence type="ECO:0000259" key="4">
    <source>
        <dbReference type="SMART" id="SM00470"/>
    </source>
</evidence>
<feature type="compositionally biased region" description="Basic and acidic residues" evidence="3">
    <location>
        <begin position="535"/>
        <end position="547"/>
    </location>
</feature>
<accession>A0A1A7GDP3</accession>
<sequence length="840" mass="91384">MSDPVITSLPLESLVASLTNPRTTFNAATLNELAETIKEGGVHQPILVRPLPGARVPDTPPGVTHEIVAGERRFRASRIAGAPTIPVWIRELSDAEAEKIQLIENVQREDLKPIEKAEGYARLLRETDMSRADLAKAIGQSTSYVNAALKLLDLGPEGRKAVDAGELDASRALLIARLPSTELQAKATKAITKNGYYNEPMSYRAASEYIQREFMLRLNDAKFSKTDEGLIPDAGSCKACPKRTGANPELFTDVKGADVCTDTACYRAKETAHAKAQLKAARESDATLIEGKEARALMPNSWTSRVEGHFRLDDAADSPTKTPLRKLISKEMEKAGITPVLIANPHKEGEIIATLPVEQVTQLLHAAGQDKAAQDIDRDSKQDAKYKAEQAAREAKNKLEARWRWQVLEAIWPAANERYPAFSEDMNNILRFAAQRYVSMLNTDKCKALCKLLDLGKVAPKDGLTEWIREIENPLAALAVIVAHSQVEYQYWRSTEPDDDGDNEALFVVASGLMVDYKEIERRARSDARADAMKAKKEAKAESKKTAEASAADAPAAQAQDKKGKAKPKPERPAARAGASRKATAPKISEEEARQGIAEAMQSDDAWPMLRSSTSGAMDGTAAGADAGPPAKQIEVSDRVMVDRPEKDQPGHARHGQEGVVIRVRASGKASVRFSSEDEALLPVAWLKVLAQSLWPFPTAPEKAQPPAPAPAPAPEVEWRIGDIARVRDDAKGPNGKRCKTVGKVGRVTGLADDGRIQIKHGERSHEIVILQPEQLEPYTATANPGDKIRIVGTSAGDEYLWRQGRVEAIEKDGYACILTAKAGGIASAVTFRPTDLEVL</sequence>
<dbReference type="PANTHER" id="PTHR33375:SF1">
    <property type="entry name" value="CHROMOSOME-PARTITIONING PROTEIN PARB-RELATED"/>
    <property type="match status" value="1"/>
</dbReference>
<feature type="compositionally biased region" description="Low complexity" evidence="3">
    <location>
        <begin position="575"/>
        <end position="585"/>
    </location>
</feature>
<dbReference type="Gene3D" id="1.10.10.2830">
    <property type="match status" value="1"/>
</dbReference>